<feature type="non-terminal residue" evidence="1">
    <location>
        <position position="1"/>
    </location>
</feature>
<name>A0A7J7L122_9MAGN</name>
<protein>
    <submittedName>
        <fullName evidence="1">Uncharacterized protein</fullName>
    </submittedName>
</protein>
<evidence type="ECO:0000313" key="2">
    <source>
        <dbReference type="Proteomes" id="UP000541444"/>
    </source>
</evidence>
<accession>A0A7J7L122</accession>
<evidence type="ECO:0000313" key="1">
    <source>
        <dbReference type="EMBL" id="KAF6136262.1"/>
    </source>
</evidence>
<dbReference type="Proteomes" id="UP000541444">
    <property type="component" value="Unassembled WGS sequence"/>
</dbReference>
<reference evidence="1 2" key="1">
    <citation type="journal article" date="2020" name="IScience">
        <title>Genome Sequencing of the Endangered Kingdonia uniflora (Circaeasteraceae, Ranunculales) Reveals Potential Mechanisms of Evolutionary Specialization.</title>
        <authorList>
            <person name="Sun Y."/>
            <person name="Deng T."/>
            <person name="Zhang A."/>
            <person name="Moore M.J."/>
            <person name="Landis J.B."/>
            <person name="Lin N."/>
            <person name="Zhang H."/>
            <person name="Zhang X."/>
            <person name="Huang J."/>
            <person name="Zhang X."/>
            <person name="Sun H."/>
            <person name="Wang H."/>
        </authorList>
    </citation>
    <scope>NUCLEOTIDE SEQUENCE [LARGE SCALE GENOMIC DNA]</scope>
    <source>
        <strain evidence="1">TB1705</strain>
        <tissue evidence="1">Leaf</tissue>
    </source>
</reference>
<comment type="caution">
    <text evidence="1">The sequence shown here is derived from an EMBL/GenBank/DDBJ whole genome shotgun (WGS) entry which is preliminary data.</text>
</comment>
<proteinExistence type="predicted"/>
<organism evidence="1 2">
    <name type="scientific">Kingdonia uniflora</name>
    <dbReference type="NCBI Taxonomy" id="39325"/>
    <lineage>
        <taxon>Eukaryota</taxon>
        <taxon>Viridiplantae</taxon>
        <taxon>Streptophyta</taxon>
        <taxon>Embryophyta</taxon>
        <taxon>Tracheophyta</taxon>
        <taxon>Spermatophyta</taxon>
        <taxon>Magnoliopsida</taxon>
        <taxon>Ranunculales</taxon>
        <taxon>Circaeasteraceae</taxon>
        <taxon>Kingdonia</taxon>
    </lineage>
</organism>
<gene>
    <name evidence="1" type="ORF">GIB67_042747</name>
</gene>
<feature type="non-terminal residue" evidence="1">
    <location>
        <position position="78"/>
    </location>
</feature>
<dbReference type="EMBL" id="JACGCM010002752">
    <property type="protein sequence ID" value="KAF6136262.1"/>
    <property type="molecule type" value="Genomic_DNA"/>
</dbReference>
<sequence>PRCTSPLTIKSLENTLYLLPRKDQLFTSHQEILTNMEFYNLIIPSHRFTREEENKRSMKNPKITSTKTMLQTFFLKPF</sequence>
<keyword evidence="2" id="KW-1185">Reference proteome</keyword>
<dbReference type="AlphaFoldDB" id="A0A7J7L122"/>